<dbReference type="Proteomes" id="UP001156881">
    <property type="component" value="Unassembled WGS sequence"/>
</dbReference>
<proteinExistence type="predicted"/>
<dbReference type="SFLD" id="SFLDG01129">
    <property type="entry name" value="C1.5:_HAD__Beta-PGM__Phosphata"/>
    <property type="match status" value="1"/>
</dbReference>
<dbReference type="SFLD" id="SFLDS00003">
    <property type="entry name" value="Haloacid_Dehalogenase"/>
    <property type="match status" value="1"/>
</dbReference>
<accession>A0A7W6AKX3</accession>
<protein>
    <submittedName>
        <fullName evidence="1">Haloacid dehalogenase</fullName>
    </submittedName>
    <submittedName>
        <fullName evidence="2">Phosphoglycolate phosphatase</fullName>
        <ecNumber evidence="2">3.1.3.18</ecNumber>
    </submittedName>
</protein>
<dbReference type="Pfam" id="PF13419">
    <property type="entry name" value="HAD_2"/>
    <property type="match status" value="1"/>
</dbReference>
<dbReference type="PANTHER" id="PTHR43434">
    <property type="entry name" value="PHOSPHOGLYCOLATE PHOSPHATASE"/>
    <property type="match status" value="1"/>
</dbReference>
<dbReference type="EMBL" id="BSPG01000006">
    <property type="protein sequence ID" value="GLS43680.1"/>
    <property type="molecule type" value="Genomic_DNA"/>
</dbReference>
<dbReference type="GO" id="GO:0008967">
    <property type="term" value="F:phosphoglycolate phosphatase activity"/>
    <property type="evidence" value="ECO:0007669"/>
    <property type="project" value="UniProtKB-EC"/>
</dbReference>
<dbReference type="InterPro" id="IPR023214">
    <property type="entry name" value="HAD_sf"/>
</dbReference>
<dbReference type="InterPro" id="IPR050155">
    <property type="entry name" value="HAD-like_hydrolase_sf"/>
</dbReference>
<sequence length="219" mass="24071">MTKDDDESAHRYRLVVFDFDGTLADTYDWFASVINDVADRYHFRRAEEHEAELLRGMDARGVMRHLGISSWKLPFIARHMHRLAARDVATIRLFPGIDDLLIELEAAGFVLAVVSSNTEANIRYVLGPALATRFQHFACGASVFGKAKRLRAVMKAAGVAPSETLAIGDEIRDGDAARQAGCAHAAVSWGYNRAEALAARRPVAVFQTPKEIGVFLGAT</sequence>
<dbReference type="InterPro" id="IPR041492">
    <property type="entry name" value="HAD_2"/>
</dbReference>
<dbReference type="InterPro" id="IPR023198">
    <property type="entry name" value="PGP-like_dom2"/>
</dbReference>
<dbReference type="Gene3D" id="1.10.150.240">
    <property type="entry name" value="Putative phosphatase, domain 2"/>
    <property type="match status" value="1"/>
</dbReference>
<reference evidence="4" key="2">
    <citation type="journal article" date="2019" name="Int. J. Syst. Evol. Microbiol.">
        <title>The Global Catalogue of Microorganisms (GCM) 10K type strain sequencing project: providing services to taxonomists for standard genome sequencing and annotation.</title>
        <authorList>
            <consortium name="The Broad Institute Genomics Platform"/>
            <consortium name="The Broad Institute Genome Sequencing Center for Infectious Disease"/>
            <person name="Wu L."/>
            <person name="Ma J."/>
        </authorList>
    </citation>
    <scope>NUCLEOTIDE SEQUENCE [LARGE SCALE GENOMIC DNA]</scope>
    <source>
        <strain evidence="4">NBRC 107710</strain>
    </source>
</reference>
<organism evidence="2 3">
    <name type="scientific">Methylobacterium brachythecii</name>
    <dbReference type="NCBI Taxonomy" id="1176177"/>
    <lineage>
        <taxon>Bacteria</taxon>
        <taxon>Pseudomonadati</taxon>
        <taxon>Pseudomonadota</taxon>
        <taxon>Alphaproteobacteria</taxon>
        <taxon>Hyphomicrobiales</taxon>
        <taxon>Methylobacteriaceae</taxon>
        <taxon>Methylobacterium</taxon>
    </lineage>
</organism>
<name>A0A7W6AKX3_9HYPH</name>
<dbReference type="RefSeq" id="WP_183508180.1">
    <property type="nucleotide sequence ID" value="NZ_BSPG01000006.1"/>
</dbReference>
<comment type="caution">
    <text evidence="2">The sequence shown here is derived from an EMBL/GenBank/DDBJ whole genome shotgun (WGS) entry which is preliminary data.</text>
</comment>
<reference evidence="1" key="1">
    <citation type="journal article" date="2014" name="Int. J. Syst. Evol. Microbiol.">
        <title>Complete genome of a new Firmicutes species belonging to the dominant human colonic microbiota ('Ruminococcus bicirculans') reveals two chromosomes and a selective capacity to utilize plant glucans.</title>
        <authorList>
            <consortium name="NISC Comparative Sequencing Program"/>
            <person name="Wegmann U."/>
            <person name="Louis P."/>
            <person name="Goesmann A."/>
            <person name="Henrissat B."/>
            <person name="Duncan S.H."/>
            <person name="Flint H.J."/>
        </authorList>
    </citation>
    <scope>NUCLEOTIDE SEQUENCE</scope>
    <source>
        <strain evidence="1">NBRC 107710</strain>
    </source>
</reference>
<reference evidence="1" key="4">
    <citation type="submission" date="2023-01" db="EMBL/GenBank/DDBJ databases">
        <title>Draft genome sequence of Methylobacterium brachythecii strain NBRC 107710.</title>
        <authorList>
            <person name="Sun Q."/>
            <person name="Mori K."/>
        </authorList>
    </citation>
    <scope>NUCLEOTIDE SEQUENCE</scope>
    <source>
        <strain evidence="1">NBRC 107710</strain>
    </source>
</reference>
<keyword evidence="4" id="KW-1185">Reference proteome</keyword>
<dbReference type="EC" id="3.1.3.18" evidence="2"/>
<dbReference type="Proteomes" id="UP000517759">
    <property type="component" value="Unassembled WGS sequence"/>
</dbReference>
<dbReference type="GO" id="GO:0006281">
    <property type="term" value="P:DNA repair"/>
    <property type="evidence" value="ECO:0007669"/>
    <property type="project" value="TreeGrafter"/>
</dbReference>
<keyword evidence="2" id="KW-0378">Hydrolase</keyword>
<dbReference type="InterPro" id="IPR036412">
    <property type="entry name" value="HAD-like_sf"/>
</dbReference>
<gene>
    <name evidence="1" type="ORF">GCM10007884_16650</name>
    <name evidence="2" type="ORF">GGR33_003910</name>
</gene>
<evidence type="ECO:0000313" key="2">
    <source>
        <dbReference type="EMBL" id="MBB3904391.1"/>
    </source>
</evidence>
<dbReference type="AlphaFoldDB" id="A0A7W6AKX3"/>
<dbReference type="PANTHER" id="PTHR43434:SF13">
    <property type="entry name" value="PHOSPHOGLYCOLATE PHOSPHATASE"/>
    <property type="match status" value="1"/>
</dbReference>
<dbReference type="GO" id="GO:0005829">
    <property type="term" value="C:cytosol"/>
    <property type="evidence" value="ECO:0007669"/>
    <property type="project" value="TreeGrafter"/>
</dbReference>
<evidence type="ECO:0000313" key="1">
    <source>
        <dbReference type="EMBL" id="GLS43680.1"/>
    </source>
</evidence>
<evidence type="ECO:0000313" key="4">
    <source>
        <dbReference type="Proteomes" id="UP001156881"/>
    </source>
</evidence>
<evidence type="ECO:0000313" key="3">
    <source>
        <dbReference type="Proteomes" id="UP000517759"/>
    </source>
</evidence>
<reference evidence="2 3" key="3">
    <citation type="submission" date="2020-08" db="EMBL/GenBank/DDBJ databases">
        <title>Genomic Encyclopedia of Type Strains, Phase IV (KMG-IV): sequencing the most valuable type-strain genomes for metagenomic binning, comparative biology and taxonomic classification.</title>
        <authorList>
            <person name="Goeker M."/>
        </authorList>
    </citation>
    <scope>NUCLEOTIDE SEQUENCE [LARGE SCALE GENOMIC DNA]</scope>
    <source>
        <strain evidence="2 3">DSM 24105</strain>
    </source>
</reference>
<dbReference type="Gene3D" id="3.40.50.1000">
    <property type="entry name" value="HAD superfamily/HAD-like"/>
    <property type="match status" value="1"/>
</dbReference>
<dbReference type="EMBL" id="JACIDN010000007">
    <property type="protein sequence ID" value="MBB3904391.1"/>
    <property type="molecule type" value="Genomic_DNA"/>
</dbReference>
<dbReference type="SUPFAM" id="SSF56784">
    <property type="entry name" value="HAD-like"/>
    <property type="match status" value="1"/>
</dbReference>